<dbReference type="EMBL" id="JASPKY010000081">
    <property type="protein sequence ID" value="KAK9738873.1"/>
    <property type="molecule type" value="Genomic_DNA"/>
</dbReference>
<dbReference type="SUPFAM" id="SSF56219">
    <property type="entry name" value="DNase I-like"/>
    <property type="match status" value="1"/>
</dbReference>
<name>A0AAW1LYD9_POPJA</name>
<organism evidence="1 2">
    <name type="scientific">Popillia japonica</name>
    <name type="common">Japanese beetle</name>
    <dbReference type="NCBI Taxonomy" id="7064"/>
    <lineage>
        <taxon>Eukaryota</taxon>
        <taxon>Metazoa</taxon>
        <taxon>Ecdysozoa</taxon>
        <taxon>Arthropoda</taxon>
        <taxon>Hexapoda</taxon>
        <taxon>Insecta</taxon>
        <taxon>Pterygota</taxon>
        <taxon>Neoptera</taxon>
        <taxon>Endopterygota</taxon>
        <taxon>Coleoptera</taxon>
        <taxon>Polyphaga</taxon>
        <taxon>Scarabaeiformia</taxon>
        <taxon>Scarabaeidae</taxon>
        <taxon>Rutelinae</taxon>
        <taxon>Popillia</taxon>
    </lineage>
</organism>
<accession>A0AAW1LYD9</accession>
<keyword evidence="2" id="KW-1185">Reference proteome</keyword>
<dbReference type="AlphaFoldDB" id="A0AAW1LYD9"/>
<dbReference type="InterPro" id="IPR036691">
    <property type="entry name" value="Endo/exonu/phosph_ase_sf"/>
</dbReference>
<proteinExistence type="predicted"/>
<reference evidence="1 2" key="1">
    <citation type="journal article" date="2024" name="BMC Genomics">
        <title>De novo assembly and annotation of Popillia japonica's genome with initial clues to its potential as an invasive pest.</title>
        <authorList>
            <person name="Cucini C."/>
            <person name="Boschi S."/>
            <person name="Funari R."/>
            <person name="Cardaioli E."/>
            <person name="Iannotti N."/>
            <person name="Marturano G."/>
            <person name="Paoli F."/>
            <person name="Bruttini M."/>
            <person name="Carapelli A."/>
            <person name="Frati F."/>
            <person name="Nardi F."/>
        </authorList>
    </citation>
    <scope>NUCLEOTIDE SEQUENCE [LARGE SCALE GENOMIC DNA]</scope>
    <source>
        <strain evidence="1">DMR45628</strain>
    </source>
</reference>
<dbReference type="Proteomes" id="UP001458880">
    <property type="component" value="Unassembled WGS sequence"/>
</dbReference>
<sequence length="199" mass="23621">MGSRNRSQRTKRRKYAKGLNVLNVGNTPTFERGSSRSYIDITWATEALTRRVQKWTVLAGEVCTFHNYIYFEIQQSGIVREKSKRVVRLLDKALFTSKVKEHFSHGVDNISTDEFIKAIRKINRESTISIAEEYRNIPHWWNAEIESKRKECHRLRRVLTRANRNLGTVVSRSYSGLERMLHLEPHTLWNEFPYLRRRK</sequence>
<evidence type="ECO:0000313" key="2">
    <source>
        <dbReference type="Proteomes" id="UP001458880"/>
    </source>
</evidence>
<comment type="caution">
    <text evidence="1">The sequence shown here is derived from an EMBL/GenBank/DDBJ whole genome shotgun (WGS) entry which is preliminary data.</text>
</comment>
<evidence type="ECO:0000313" key="1">
    <source>
        <dbReference type="EMBL" id="KAK9738873.1"/>
    </source>
</evidence>
<dbReference type="Gene3D" id="3.60.10.10">
    <property type="entry name" value="Endonuclease/exonuclease/phosphatase"/>
    <property type="match status" value="1"/>
</dbReference>
<protein>
    <submittedName>
        <fullName evidence="1">Uncharacterized protein</fullName>
    </submittedName>
</protein>
<gene>
    <name evidence="1" type="ORF">QE152_g9454</name>
</gene>